<dbReference type="InterPro" id="IPR050891">
    <property type="entry name" value="TatD-type_Hydrolase"/>
</dbReference>
<dbReference type="PANTHER" id="PTHR10060">
    <property type="entry name" value="TATD FAMILY DEOXYRIBONUCLEASE"/>
    <property type="match status" value="1"/>
</dbReference>
<evidence type="ECO:0000256" key="7">
    <source>
        <dbReference type="PROSITE-ProRule" id="PRU00703"/>
    </source>
</evidence>
<evidence type="ECO:0000256" key="4">
    <source>
        <dbReference type="ARBA" id="ARBA00022801"/>
    </source>
</evidence>
<dbReference type="CDD" id="cd01310">
    <property type="entry name" value="TatD_DNAse"/>
    <property type="match status" value="1"/>
</dbReference>
<dbReference type="InterPro" id="IPR000644">
    <property type="entry name" value="CBS_dom"/>
</dbReference>
<evidence type="ECO:0000256" key="8">
    <source>
        <dbReference type="SAM" id="MobiDB-lite"/>
    </source>
</evidence>
<dbReference type="Proteomes" id="UP001642483">
    <property type="component" value="Unassembled WGS sequence"/>
</dbReference>
<feature type="domain" description="CBS" evidence="9">
    <location>
        <begin position="696"/>
        <end position="755"/>
    </location>
</feature>
<sequence>MMKFIDIGANLTDPVFRGVYRGKKKHDDDFNDILQRASGVGMERMIVTGGSLEESKKAIDLAKQHESLYCTVGCHPTRCNEFDQNPDEYLEKLLNLAKNESKVVAIGECGLDYDRLHFCEKETQLKYFKKQFQLATATQLPMFLHSRSCHDDFFSIMDKYRGSIKGGVVHSFTGTPDEAKALLSLDLFIGINGCSLKTKDNIEAMKSIPSEKLMLETDCPWCDIRRTHAGFDFVKTNFPCKKSWEPGHCVKGRNEPCHIVQVLEVMAGAREKCFYPKLHLRKFSEFLSQQSCLQQQQQQFVVFTEGPPKRPVLQRESSIFSHYRESLRRSSLKRDSRRGKRLNSQSEVNSFCEDFQKGTLKRSTSDMTSNSLTRSQTSPVISKKNLPSGLGSMPDCTAARHEINPLLPPLDRSCEMLDLTQQINMGSDLDFAGEMIDRLSLDGSDMGDTTDSCVYALFMKEHKCYDLIPTSSKLVVFDTKLPVKKAFYALVANGLRAAPLWDSERQQFVGMLTITDFINILNTYYKSPTVKMHELEEHLIATWRNGLNSTKIVSIEPEACLYDGLKRLIGNKIHRLPVMEVTTGNPLYILTHKRLLKFLYLFINDLPKPTFMEKTLNELRIGTYSNICTVTEETPIIRALRLFVQKRVSALPVVNSTTGKVVDIYAKFDVINLAVQRSYNNLDITVKQALSHRPLRSPDGGVLRCYLRETLSTIVKRVVEAEVHRLVVVDDADHVIGIVSLSDILQHLVIKPYEEG</sequence>
<reference evidence="10 11" key="1">
    <citation type="submission" date="2024-02" db="EMBL/GenBank/DDBJ databases">
        <authorList>
            <person name="Daric V."/>
            <person name="Darras S."/>
        </authorList>
    </citation>
    <scope>NUCLEOTIDE SEQUENCE [LARGE SCALE GENOMIC DNA]</scope>
</reference>
<organism evidence="10 11">
    <name type="scientific">Clavelina lepadiformis</name>
    <name type="common">Light-bulb sea squirt</name>
    <name type="synonym">Ascidia lepadiformis</name>
    <dbReference type="NCBI Taxonomy" id="159417"/>
    <lineage>
        <taxon>Eukaryota</taxon>
        <taxon>Metazoa</taxon>
        <taxon>Chordata</taxon>
        <taxon>Tunicata</taxon>
        <taxon>Ascidiacea</taxon>
        <taxon>Aplousobranchia</taxon>
        <taxon>Clavelinidae</taxon>
        <taxon>Clavelina</taxon>
    </lineage>
</organism>
<accession>A0ABP0G3C9</accession>
<keyword evidence="4" id="KW-0378">Hydrolase</keyword>
<feature type="region of interest" description="Disordered" evidence="8">
    <location>
        <begin position="362"/>
        <end position="387"/>
    </location>
</feature>
<keyword evidence="11" id="KW-1185">Reference proteome</keyword>
<feature type="domain" description="CBS" evidence="9">
    <location>
        <begin position="621"/>
        <end position="684"/>
    </location>
</feature>
<dbReference type="EMBL" id="CAWYQH010000098">
    <property type="protein sequence ID" value="CAK8684645.1"/>
    <property type="molecule type" value="Genomic_DNA"/>
</dbReference>
<feature type="domain" description="CBS" evidence="9">
    <location>
        <begin position="547"/>
        <end position="606"/>
    </location>
</feature>
<dbReference type="InterPro" id="IPR046342">
    <property type="entry name" value="CBS_dom_sf"/>
</dbReference>
<dbReference type="SMART" id="SM00116">
    <property type="entry name" value="CBS"/>
    <property type="match status" value="4"/>
</dbReference>
<feature type="domain" description="CBS" evidence="9">
    <location>
        <begin position="469"/>
        <end position="529"/>
    </location>
</feature>
<evidence type="ECO:0000256" key="1">
    <source>
        <dbReference type="ARBA" id="ARBA00009275"/>
    </source>
</evidence>
<dbReference type="SUPFAM" id="SSF51556">
    <property type="entry name" value="Metallo-dependent hydrolases"/>
    <property type="match status" value="1"/>
</dbReference>
<dbReference type="Pfam" id="PF00571">
    <property type="entry name" value="CBS"/>
    <property type="match status" value="3"/>
</dbReference>
<keyword evidence="7" id="KW-0129">CBS domain</keyword>
<dbReference type="SUPFAM" id="SSF54631">
    <property type="entry name" value="CBS-domain pair"/>
    <property type="match status" value="2"/>
</dbReference>
<evidence type="ECO:0000256" key="5">
    <source>
        <dbReference type="ARBA" id="ARBA00039767"/>
    </source>
</evidence>
<evidence type="ECO:0000256" key="3">
    <source>
        <dbReference type="ARBA" id="ARBA00022723"/>
    </source>
</evidence>
<evidence type="ECO:0000313" key="11">
    <source>
        <dbReference type="Proteomes" id="UP001642483"/>
    </source>
</evidence>
<dbReference type="InterPro" id="IPR001130">
    <property type="entry name" value="TatD-like"/>
</dbReference>
<dbReference type="Pfam" id="PF01026">
    <property type="entry name" value="TatD_DNase"/>
    <property type="match status" value="1"/>
</dbReference>
<evidence type="ECO:0000256" key="6">
    <source>
        <dbReference type="ARBA" id="ARBA00045223"/>
    </source>
</evidence>
<evidence type="ECO:0000256" key="2">
    <source>
        <dbReference type="ARBA" id="ARBA00022722"/>
    </source>
</evidence>
<dbReference type="PANTHER" id="PTHR10060:SF15">
    <property type="entry name" value="DEOXYRIBONUCLEASE TATDN1"/>
    <property type="match status" value="1"/>
</dbReference>
<comment type="caution">
    <text evidence="10">The sequence shown here is derived from an EMBL/GenBank/DDBJ whole genome shotgun (WGS) entry which is preliminary data.</text>
</comment>
<comment type="similarity">
    <text evidence="1">Belongs to the metallo-dependent hydrolases superfamily. TatD-type hydrolase family.</text>
</comment>
<dbReference type="InterPro" id="IPR032466">
    <property type="entry name" value="Metal_Hydrolase"/>
</dbReference>
<dbReference type="CDD" id="cd04618">
    <property type="entry name" value="CBS_euAMPK_gamma-like_repeat1"/>
    <property type="match status" value="1"/>
</dbReference>
<keyword evidence="3" id="KW-0479">Metal-binding</keyword>
<gene>
    <name evidence="10" type="ORF">CVLEPA_LOCUS15626</name>
</gene>
<evidence type="ECO:0000259" key="9">
    <source>
        <dbReference type="PROSITE" id="PS51371"/>
    </source>
</evidence>
<dbReference type="CDD" id="cd04641">
    <property type="entry name" value="CBS_euAMPK_gamma-like_repeat2"/>
    <property type="match status" value="1"/>
</dbReference>
<proteinExistence type="inferred from homology"/>
<feature type="compositionally biased region" description="Polar residues" evidence="8">
    <location>
        <begin position="362"/>
        <end position="380"/>
    </location>
</feature>
<evidence type="ECO:0000313" key="10">
    <source>
        <dbReference type="EMBL" id="CAK8684645.1"/>
    </source>
</evidence>
<name>A0ABP0G3C9_CLALP</name>
<protein>
    <recommendedName>
        <fullName evidence="5">Deoxyribonuclease TATDN1</fullName>
    </recommendedName>
</protein>
<keyword evidence="2" id="KW-0540">Nuclease</keyword>
<dbReference type="Gene3D" id="3.20.20.140">
    <property type="entry name" value="Metal-dependent hydrolases"/>
    <property type="match status" value="1"/>
</dbReference>
<comment type="function">
    <text evidence="6">Deoxyribonuclease which catalyzes (in vitro) the decatenation of kinetoplast DNA, which are circular DNA catenated to each other, producing linear DNA molecules. Plays an important role in chromosomal segregation and cell cycle progression during eye development probably via its DNA decatenation activity.</text>
</comment>
<dbReference type="Gene3D" id="3.10.580.10">
    <property type="entry name" value="CBS-domain"/>
    <property type="match status" value="2"/>
</dbReference>
<dbReference type="PROSITE" id="PS51371">
    <property type="entry name" value="CBS"/>
    <property type="match status" value="4"/>
</dbReference>